<evidence type="ECO:0000313" key="1">
    <source>
        <dbReference type="EMBL" id="KFH00156.1"/>
    </source>
</evidence>
<comment type="caution">
    <text evidence="1">The sequence shown here is derived from an EMBL/GenBank/DDBJ whole genome shotgun (WGS) entry which is preliminary data.</text>
</comment>
<dbReference type="EMBL" id="AEXC02003108">
    <property type="protein sequence ID" value="KFH00156.1"/>
    <property type="molecule type" value="Genomic_DNA"/>
</dbReference>
<reference evidence="1 2" key="1">
    <citation type="submission" date="2014-04" db="EMBL/GenBank/DDBJ databases">
        <authorList>
            <person name="Sibley D."/>
            <person name="Venepally P."/>
            <person name="Karamycheva S."/>
            <person name="Hadjithomas M."/>
            <person name="Khan A."/>
            <person name="Brunk B."/>
            <person name="Roos D."/>
            <person name="Caler E."/>
            <person name="Lorenzi H."/>
        </authorList>
    </citation>
    <scope>NUCLEOTIDE SEQUENCE [LARGE SCALE GENOMIC DNA]</scope>
    <source>
        <strain evidence="1 2">MAS</strain>
    </source>
</reference>
<dbReference type="AlphaFoldDB" id="A0A086PIH4"/>
<proteinExistence type="predicted"/>
<dbReference type="Proteomes" id="UP000028821">
    <property type="component" value="Unassembled WGS sequence"/>
</dbReference>
<sequence length="100" mass="11696">MRNLFIAESINTTQGTSALHLFEEPLRIPKYCRESQYTQLLAPTVYRLPRLVCFKERRIRDHRIFERTGTVTTETVYGKQLSEEYSITASVEKACSTRHI</sequence>
<organism evidence="1 2">
    <name type="scientific">Toxoplasma gondii MAS</name>
    <dbReference type="NCBI Taxonomy" id="943118"/>
    <lineage>
        <taxon>Eukaryota</taxon>
        <taxon>Sar</taxon>
        <taxon>Alveolata</taxon>
        <taxon>Apicomplexa</taxon>
        <taxon>Conoidasida</taxon>
        <taxon>Coccidia</taxon>
        <taxon>Eucoccidiorida</taxon>
        <taxon>Eimeriorina</taxon>
        <taxon>Sarcocystidae</taxon>
        <taxon>Toxoplasma</taxon>
    </lineage>
</organism>
<protein>
    <submittedName>
        <fullName evidence="1">Uncharacterized protein</fullName>
    </submittedName>
</protein>
<gene>
    <name evidence="1" type="ORF">TGMAS_417500</name>
</gene>
<name>A0A086PIH4_TOXGO</name>
<evidence type="ECO:0000313" key="2">
    <source>
        <dbReference type="Proteomes" id="UP000028821"/>
    </source>
</evidence>
<dbReference type="VEuPathDB" id="ToxoDB:TGMAS_417500"/>
<accession>A0A086PIH4</accession>